<dbReference type="RefSeq" id="WP_116517795.1">
    <property type="nucleotide sequence ID" value="NZ_JACCEX010000001.1"/>
</dbReference>
<keyword evidence="2 6" id="KW-0472">Membrane</keyword>
<comment type="caution">
    <text evidence="8">The sequence shown here is derived from an EMBL/GenBank/DDBJ whole genome shotgun (WGS) entry which is preliminary data.</text>
</comment>
<accession>A0A2U1CSK2</accession>
<dbReference type="EMBL" id="QEKO01000001">
    <property type="protein sequence ID" value="PVY68791.1"/>
    <property type="molecule type" value="Genomic_DNA"/>
</dbReference>
<dbReference type="HAMAP" id="MF_01186">
    <property type="entry name" value="LPS_assembly_LptE"/>
    <property type="match status" value="1"/>
</dbReference>
<dbReference type="Pfam" id="PF04390">
    <property type="entry name" value="LptE"/>
    <property type="match status" value="1"/>
</dbReference>
<organism evidence="8 9">
    <name type="scientific">Pusillimonas noertemannii</name>
    <dbReference type="NCBI Taxonomy" id="305977"/>
    <lineage>
        <taxon>Bacteria</taxon>
        <taxon>Pseudomonadati</taxon>
        <taxon>Pseudomonadota</taxon>
        <taxon>Betaproteobacteria</taxon>
        <taxon>Burkholderiales</taxon>
        <taxon>Alcaligenaceae</taxon>
        <taxon>Pusillimonas</taxon>
    </lineage>
</organism>
<dbReference type="STRING" id="1231391.GCA_000308195_03543"/>
<evidence type="ECO:0000313" key="8">
    <source>
        <dbReference type="EMBL" id="PVY68791.1"/>
    </source>
</evidence>
<dbReference type="Proteomes" id="UP000246145">
    <property type="component" value="Unassembled WGS sequence"/>
</dbReference>
<dbReference type="AlphaFoldDB" id="A0A2U1CSK2"/>
<comment type="similarity">
    <text evidence="6">Belongs to the LptE lipoprotein family.</text>
</comment>
<evidence type="ECO:0000256" key="4">
    <source>
        <dbReference type="ARBA" id="ARBA00023237"/>
    </source>
</evidence>
<keyword evidence="9" id="KW-1185">Reference proteome</keyword>
<dbReference type="PANTHER" id="PTHR38098">
    <property type="entry name" value="LPS-ASSEMBLY LIPOPROTEIN LPTE"/>
    <property type="match status" value="1"/>
</dbReference>
<comment type="subunit">
    <text evidence="6">Component of the lipopolysaccharide transport and assembly complex. Interacts with LptD.</text>
</comment>
<dbReference type="GO" id="GO:0001530">
    <property type="term" value="F:lipopolysaccharide binding"/>
    <property type="evidence" value="ECO:0007669"/>
    <property type="project" value="TreeGrafter"/>
</dbReference>
<dbReference type="PANTHER" id="PTHR38098:SF1">
    <property type="entry name" value="LPS-ASSEMBLY LIPOPROTEIN LPTE"/>
    <property type="match status" value="1"/>
</dbReference>
<evidence type="ECO:0000256" key="5">
    <source>
        <dbReference type="ARBA" id="ARBA00023288"/>
    </source>
</evidence>
<comment type="function">
    <text evidence="6">Together with LptD, is involved in the assembly of lipopolysaccharide (LPS) at the surface of the outer membrane. Required for the proper assembly of LptD. Binds LPS and may serve as the LPS recognition site at the outer membrane.</text>
</comment>
<dbReference type="GO" id="GO:0009279">
    <property type="term" value="C:cell outer membrane"/>
    <property type="evidence" value="ECO:0007669"/>
    <property type="project" value="UniProtKB-SubCell"/>
</dbReference>
<evidence type="ECO:0000256" key="1">
    <source>
        <dbReference type="ARBA" id="ARBA00022729"/>
    </source>
</evidence>
<protein>
    <recommendedName>
        <fullName evidence="6">LPS-assembly lipoprotein LptE</fullName>
    </recommendedName>
</protein>
<keyword evidence="1 6" id="KW-0732">Signal</keyword>
<keyword evidence="3 6" id="KW-0564">Palmitate</keyword>
<feature type="region of interest" description="Disordered" evidence="7">
    <location>
        <begin position="186"/>
        <end position="224"/>
    </location>
</feature>
<dbReference type="PROSITE" id="PS51257">
    <property type="entry name" value="PROKAR_LIPOPROTEIN"/>
    <property type="match status" value="1"/>
</dbReference>
<reference evidence="8 9" key="1">
    <citation type="submission" date="2018-04" db="EMBL/GenBank/DDBJ databases">
        <title>Genomic Encyclopedia of Type Strains, Phase IV (KMG-IV): sequencing the most valuable type-strain genomes for metagenomic binning, comparative biology and taxonomic classification.</title>
        <authorList>
            <person name="Goeker M."/>
        </authorList>
    </citation>
    <scope>NUCLEOTIDE SEQUENCE [LARGE SCALE GENOMIC DNA]</scope>
    <source>
        <strain evidence="8 9">DSM 10065</strain>
    </source>
</reference>
<evidence type="ECO:0000256" key="6">
    <source>
        <dbReference type="HAMAP-Rule" id="MF_01186"/>
    </source>
</evidence>
<gene>
    <name evidence="6" type="primary">lptE</name>
    <name evidence="8" type="ORF">C7440_1202</name>
</gene>
<keyword evidence="4 6" id="KW-0998">Cell outer membrane</keyword>
<evidence type="ECO:0000256" key="3">
    <source>
        <dbReference type="ARBA" id="ARBA00023139"/>
    </source>
</evidence>
<dbReference type="GO" id="GO:0043165">
    <property type="term" value="P:Gram-negative-bacterium-type cell outer membrane assembly"/>
    <property type="evidence" value="ECO:0007669"/>
    <property type="project" value="UniProtKB-UniRule"/>
</dbReference>
<dbReference type="OrthoDB" id="5298094at2"/>
<dbReference type="Gene3D" id="3.30.160.150">
    <property type="entry name" value="Lipoprotein like domain"/>
    <property type="match status" value="1"/>
</dbReference>
<dbReference type="GO" id="GO:1990351">
    <property type="term" value="C:transporter complex"/>
    <property type="evidence" value="ECO:0007669"/>
    <property type="project" value="TreeGrafter"/>
</dbReference>
<name>A0A2U1CSK2_9BURK</name>
<evidence type="ECO:0000256" key="2">
    <source>
        <dbReference type="ARBA" id="ARBA00023136"/>
    </source>
</evidence>
<evidence type="ECO:0000313" key="9">
    <source>
        <dbReference type="Proteomes" id="UP000246145"/>
    </source>
</evidence>
<sequence length="224" mass="24669">MHLFAHRPTSTPSRLGLRGLACVLLLAVLAACGFRLKGTSPLPFDTLYTNINENSAFGADLRRLIVATSPNTRFVDDVTEAQVRLTQISMQRSMREISISPEGRVEEYELNLVFVFKLSDAQGRELLPPTTLSSTREVPYDPDALQAKQGEIGSLFQEMQRSLIDRIVRRITSPEVNEAYRNLPAVEPATQGIAPATPAVPDDSMPPLDYTPLPGPDMIPSSSY</sequence>
<proteinExistence type="inferred from homology"/>
<dbReference type="InterPro" id="IPR007485">
    <property type="entry name" value="LPS_assembly_LptE"/>
</dbReference>
<dbReference type="GO" id="GO:0015920">
    <property type="term" value="P:lipopolysaccharide transport"/>
    <property type="evidence" value="ECO:0007669"/>
    <property type="project" value="TreeGrafter"/>
</dbReference>
<keyword evidence="5 6" id="KW-0449">Lipoprotein</keyword>
<evidence type="ECO:0000256" key="7">
    <source>
        <dbReference type="SAM" id="MobiDB-lite"/>
    </source>
</evidence>
<comment type="subcellular location">
    <subcellularLocation>
        <location evidence="6">Cell outer membrane</location>
        <topology evidence="6">Lipid-anchor</topology>
    </subcellularLocation>
</comment>